<dbReference type="STRING" id="231916.A0A409WSW4"/>
<proteinExistence type="predicted"/>
<protein>
    <submittedName>
        <fullName evidence="1">Uncharacterized protein</fullName>
    </submittedName>
</protein>
<gene>
    <name evidence="1" type="ORF">CVT26_002977</name>
</gene>
<dbReference type="AlphaFoldDB" id="A0A409WSW4"/>
<keyword evidence="2" id="KW-1185">Reference proteome</keyword>
<dbReference type="EMBL" id="NHYE01004848">
    <property type="protein sequence ID" value="PPQ81610.1"/>
    <property type="molecule type" value="Genomic_DNA"/>
</dbReference>
<comment type="caution">
    <text evidence="1">The sequence shown here is derived from an EMBL/GenBank/DDBJ whole genome shotgun (WGS) entry which is preliminary data.</text>
</comment>
<organism evidence="1 2">
    <name type="scientific">Gymnopilus dilepis</name>
    <dbReference type="NCBI Taxonomy" id="231916"/>
    <lineage>
        <taxon>Eukaryota</taxon>
        <taxon>Fungi</taxon>
        <taxon>Dikarya</taxon>
        <taxon>Basidiomycota</taxon>
        <taxon>Agaricomycotina</taxon>
        <taxon>Agaricomycetes</taxon>
        <taxon>Agaricomycetidae</taxon>
        <taxon>Agaricales</taxon>
        <taxon>Agaricineae</taxon>
        <taxon>Hymenogastraceae</taxon>
        <taxon>Gymnopilus</taxon>
    </lineage>
</organism>
<sequence>MNTFSASLYNSLPTINVANVVFANRDKVLRDLAELFKDHSQFGVCLVHRHCKLEAGERMVAEGNVSQPERVKDSECYPERWLATGEAYEFSREQTVSPSPELLDKFQHIVGNINVLGIFYIRDKGVDGVALERTEGRRNIVEIVPRNTPRRSLTTAWLFGSSTVNDVHTVLIHECSACTVARNTNSHIENVDKMDGLERRRDLGHEIPWLRDDGVGADVRIV</sequence>
<dbReference type="Proteomes" id="UP000284706">
    <property type="component" value="Unassembled WGS sequence"/>
</dbReference>
<accession>A0A409WSW4</accession>
<evidence type="ECO:0000313" key="1">
    <source>
        <dbReference type="EMBL" id="PPQ81610.1"/>
    </source>
</evidence>
<dbReference type="OrthoDB" id="2322999at2759"/>
<dbReference type="InParanoid" id="A0A409WSW4"/>
<evidence type="ECO:0000313" key="2">
    <source>
        <dbReference type="Proteomes" id="UP000284706"/>
    </source>
</evidence>
<reference evidence="1 2" key="1">
    <citation type="journal article" date="2018" name="Evol. Lett.">
        <title>Horizontal gene cluster transfer increased hallucinogenic mushroom diversity.</title>
        <authorList>
            <person name="Reynolds H.T."/>
            <person name="Vijayakumar V."/>
            <person name="Gluck-Thaler E."/>
            <person name="Korotkin H.B."/>
            <person name="Matheny P.B."/>
            <person name="Slot J.C."/>
        </authorList>
    </citation>
    <scope>NUCLEOTIDE SEQUENCE [LARGE SCALE GENOMIC DNA]</scope>
    <source>
        <strain evidence="1 2">SRW20</strain>
    </source>
</reference>
<name>A0A409WSW4_9AGAR</name>